<keyword evidence="18 28" id="KW-0472">Membrane</keyword>
<comment type="catalytic activity">
    <reaction evidence="25">
        <text>2 reduced [adrenodoxin] + cholesterol + O2 + 2 H(+) = (22R)-hydroxycholesterol + 2 oxidized [adrenodoxin] + H2O</text>
        <dbReference type="Rhea" id="RHEA:34335"/>
        <dbReference type="Rhea" id="RHEA-COMP:9998"/>
        <dbReference type="Rhea" id="RHEA-COMP:9999"/>
        <dbReference type="ChEBI" id="CHEBI:15377"/>
        <dbReference type="ChEBI" id="CHEBI:15378"/>
        <dbReference type="ChEBI" id="CHEBI:15379"/>
        <dbReference type="ChEBI" id="CHEBI:16113"/>
        <dbReference type="ChEBI" id="CHEBI:33737"/>
        <dbReference type="ChEBI" id="CHEBI:33738"/>
        <dbReference type="ChEBI" id="CHEBI:67237"/>
    </reaction>
    <physiologicalReaction direction="left-to-right" evidence="25">
        <dbReference type="Rhea" id="RHEA:34336"/>
    </physiologicalReaction>
</comment>
<evidence type="ECO:0000256" key="22">
    <source>
        <dbReference type="ARBA" id="ARBA00045526"/>
    </source>
</evidence>
<evidence type="ECO:0000256" key="9">
    <source>
        <dbReference type="ARBA" id="ARBA00022617"/>
    </source>
</evidence>
<comment type="subcellular location">
    <subcellularLocation>
        <location evidence="28">Mitochondrion inner membrane</location>
        <topology evidence="28">Peripheral membrane protein</topology>
    </subcellularLocation>
    <text evidence="28">Localizes to the matrix side of the mitochondrion inner membrane.</text>
</comment>
<comment type="pathway">
    <text evidence="3 28">Lipid metabolism; C21-steroid hormone metabolism.</text>
</comment>
<evidence type="ECO:0000256" key="27">
    <source>
        <dbReference type="RuleBase" id="RU000461"/>
    </source>
</evidence>
<evidence type="ECO:0000256" key="3">
    <source>
        <dbReference type="ARBA" id="ARBA00005108"/>
    </source>
</evidence>
<evidence type="ECO:0000256" key="24">
    <source>
        <dbReference type="ARBA" id="ARBA00047766"/>
    </source>
</evidence>
<dbReference type="EC" id="1.14.15.6" evidence="6 28"/>
<dbReference type="InterPro" id="IPR036396">
    <property type="entry name" value="Cyt_P450_sf"/>
</dbReference>
<keyword evidence="19 28" id="KW-1207">Sterol metabolism</keyword>
<comment type="catalytic activity">
    <reaction evidence="24">
        <text>(20R,22R)-20,22-dihydroxycholesterol + 2 reduced [adrenodoxin] + O2 + 2 H(+) = 4-methylpentanal + pregnenolone + 2 oxidized [adrenodoxin] + 2 H2O</text>
        <dbReference type="Rhea" id="RHEA:34343"/>
        <dbReference type="Rhea" id="RHEA-COMP:9998"/>
        <dbReference type="Rhea" id="RHEA-COMP:9999"/>
        <dbReference type="ChEBI" id="CHEBI:1294"/>
        <dbReference type="ChEBI" id="CHEBI:15377"/>
        <dbReference type="ChEBI" id="CHEBI:15378"/>
        <dbReference type="ChEBI" id="CHEBI:15379"/>
        <dbReference type="ChEBI" id="CHEBI:16581"/>
        <dbReference type="ChEBI" id="CHEBI:17998"/>
        <dbReference type="ChEBI" id="CHEBI:33737"/>
        <dbReference type="ChEBI" id="CHEBI:33738"/>
    </reaction>
    <physiologicalReaction direction="left-to-right" evidence="24">
        <dbReference type="Rhea" id="RHEA:34344"/>
    </physiologicalReaction>
</comment>
<dbReference type="InterPro" id="IPR017972">
    <property type="entry name" value="Cyt_P450_CS"/>
</dbReference>
<evidence type="ECO:0000256" key="5">
    <source>
        <dbReference type="ARBA" id="ARBA00011573"/>
    </source>
</evidence>
<evidence type="ECO:0000256" key="6">
    <source>
        <dbReference type="ARBA" id="ARBA00012764"/>
    </source>
</evidence>
<comment type="function">
    <text evidence="22 28">A cytochrome P450 monooxygenase that catalyzes the side-chain hydroxylation and cleavage of cholesterol to pregnenolone, the precursor of most steroid hormones. Catalyzes three sequential oxidation reactions of cholesterol, namely the hydroxylation at C22 followed with the hydroxylation at C20 to yield 20R,22R-hydroxycholesterol that is further cleaved between C20 and C22 to yield the C21-steroid pregnenolone and 4-methylpentanal. Mechanistically, uses molecular oxygen inserting one oxygen atom into a substrate and reducing the second into a water molecule. Two electrons are provided by NADPH via a two-protein mitochondrial transfer system comprising flavoprotein FDXR (adrenodoxin/ferredoxin reductase) and nonheme iron-sulfur protein FDX1 or FDX2 (adrenodoxin/ferredoxin).</text>
</comment>
<reference evidence="29 30" key="1">
    <citation type="submission" date="2018-11" db="EMBL/GenBank/DDBJ databases">
        <title>Haplotype-resolved cattle genomes.</title>
        <authorList>
            <person name="Low W.Y."/>
            <person name="Tearle R."/>
            <person name="Bickhart D.M."/>
            <person name="Rosen B.D."/>
            <person name="Koren S."/>
            <person name="Rhie A."/>
            <person name="Hiendleder S."/>
            <person name="Phillippy A.M."/>
            <person name="Smith T.P.L."/>
            <person name="Williams J.L."/>
        </authorList>
    </citation>
    <scope>NUCLEOTIDE SEQUENCE [LARGE SCALE GENOMIC DNA]</scope>
</reference>
<dbReference type="GO" id="GO:0006704">
    <property type="term" value="P:glucocorticoid biosynthetic process"/>
    <property type="evidence" value="ECO:0007669"/>
    <property type="project" value="TreeGrafter"/>
</dbReference>
<sequence>MLARGLPLRSALVKACPPILSTVGEGWGHHRVGTGEGAGISTKTPRPYSEIPSPGDNGWLNLYHFWREKGSQRIHFRHIENFQKYGPIYREKLGNLESVYIIHPEDVAHLFKFEGSYPERYDIPPWLAYHRYYQKPIGVLFKKSGTWKKDRVVLNTEVMAPEAIKNFIPLLNPVSQDFVSLLHKRIKQQGSGKFVGDIKEDLFHFAFESITNVMFGERLGMLEETVNPEAQKFIDAVYKMFHTSVPLLNVPPELYRLFRTKTWTDHVAAWDTIFNKAEKYTEIFYQDLRRKTEFRNYPGILYCLLKSEKMLLEDVKANITEMLAGGVDTTSMTLQWHLYEMARSLNVQEMLREEVLNARRQAEGDISKMLQMVPLLKASIKETLRLHPISVTLQRYPESDLVLQDYLIPAKTLVQVGIYAMGRDPAFFSSPDKFDPTRWLSKDKDLIHFRNLGFGWGVRQCVGRRIAELEMTLFLIHVSLTWGHLSPGTWSPLPNNLLRSPFGANPLTIHGCSLAISSHRTYDGRGVGWKRFHRNQSESLNQGDRGLVVFSGSAQGSVGAGGRPTWSISHHTQLLPGE</sequence>
<evidence type="ECO:0000256" key="15">
    <source>
        <dbReference type="ARBA" id="ARBA00023033"/>
    </source>
</evidence>
<evidence type="ECO:0000256" key="20">
    <source>
        <dbReference type="ARBA" id="ARBA00023221"/>
    </source>
</evidence>
<evidence type="ECO:0000256" key="26">
    <source>
        <dbReference type="PIRSR" id="PIRSR602401-1"/>
    </source>
</evidence>
<keyword evidence="17 28" id="KW-0496">Mitochondrion</keyword>
<gene>
    <name evidence="29" type="primary">CYP11A1</name>
</gene>
<evidence type="ECO:0000256" key="28">
    <source>
        <dbReference type="RuleBase" id="RU364077"/>
    </source>
</evidence>
<dbReference type="GO" id="GO:0006700">
    <property type="term" value="P:C21-steroid hormone biosynthetic process"/>
    <property type="evidence" value="ECO:0007669"/>
    <property type="project" value="Ensembl"/>
</dbReference>
<evidence type="ECO:0000256" key="23">
    <source>
        <dbReference type="ARBA" id="ARBA00047510"/>
    </source>
</evidence>
<dbReference type="GO" id="GO:0005743">
    <property type="term" value="C:mitochondrial inner membrane"/>
    <property type="evidence" value="ECO:0007669"/>
    <property type="project" value="UniProtKB-SubCell"/>
</dbReference>
<dbReference type="SUPFAM" id="SSF48264">
    <property type="entry name" value="Cytochrome P450"/>
    <property type="match status" value="1"/>
</dbReference>
<dbReference type="UniPathway" id="UPA00296"/>
<dbReference type="GO" id="GO:0005506">
    <property type="term" value="F:iron ion binding"/>
    <property type="evidence" value="ECO:0007669"/>
    <property type="project" value="InterPro"/>
</dbReference>
<proteinExistence type="inferred from homology"/>
<keyword evidence="21 28" id="KW-0755">Steroidogenesis</keyword>
<accession>A0A4W2HF80</accession>
<evidence type="ECO:0000313" key="29">
    <source>
        <dbReference type="Ensembl" id="ENSBIXP00005029627.1"/>
    </source>
</evidence>
<dbReference type="Pfam" id="PF00067">
    <property type="entry name" value="p450"/>
    <property type="match status" value="1"/>
</dbReference>
<keyword evidence="10 26" id="KW-0479">Metal-binding</keyword>
<dbReference type="PANTHER" id="PTHR24279">
    <property type="entry name" value="CYTOCHROME P450"/>
    <property type="match status" value="1"/>
</dbReference>
<keyword evidence="11" id="KW-0999">Mitochondrion inner membrane</keyword>
<reference evidence="29" key="2">
    <citation type="submission" date="2025-08" db="UniProtKB">
        <authorList>
            <consortium name="Ensembl"/>
        </authorList>
    </citation>
    <scope>IDENTIFICATION</scope>
</reference>
<dbReference type="InterPro" id="IPR050479">
    <property type="entry name" value="CYP11_CYP27_families"/>
</dbReference>
<keyword evidence="9 26" id="KW-0349">Heme</keyword>
<feature type="binding site" description="axial binding residue" evidence="26">
    <location>
        <position position="461"/>
    </location>
    <ligand>
        <name>heme</name>
        <dbReference type="ChEBI" id="CHEBI:30413"/>
    </ligand>
    <ligandPart>
        <name>Fe</name>
        <dbReference type="ChEBI" id="CHEBI:18248"/>
    </ligandPart>
</feature>
<keyword evidence="20 28" id="KW-0753">Steroid metabolism</keyword>
<evidence type="ECO:0000256" key="1">
    <source>
        <dbReference type="ARBA" id="ARBA00001971"/>
    </source>
</evidence>
<dbReference type="UniPathway" id="UPA00229"/>
<evidence type="ECO:0000256" key="4">
    <source>
        <dbReference type="ARBA" id="ARBA00010617"/>
    </source>
</evidence>
<evidence type="ECO:0000256" key="21">
    <source>
        <dbReference type="ARBA" id="ARBA00023250"/>
    </source>
</evidence>
<comment type="pathway">
    <text evidence="2">Steroid metabolism; cholesterol metabolism.</text>
</comment>
<keyword evidence="8 28" id="KW-0153">Cholesterol metabolism</keyword>
<evidence type="ECO:0000256" key="25">
    <source>
        <dbReference type="ARBA" id="ARBA00049437"/>
    </source>
</evidence>
<dbReference type="PROSITE" id="PS00086">
    <property type="entry name" value="CYTOCHROME_P450"/>
    <property type="match status" value="1"/>
</dbReference>
<dbReference type="Proteomes" id="UP000429181">
    <property type="component" value="Chromosome 21"/>
</dbReference>
<keyword evidence="16 28" id="KW-0443">Lipid metabolism</keyword>
<keyword evidence="15 27" id="KW-0503">Monooxygenase</keyword>
<evidence type="ECO:0000256" key="18">
    <source>
        <dbReference type="ARBA" id="ARBA00023136"/>
    </source>
</evidence>
<dbReference type="GO" id="GO:0008386">
    <property type="term" value="F:cholesterol monooxygenase (side-chain-cleaving) activity"/>
    <property type="evidence" value="ECO:0007669"/>
    <property type="project" value="UniProtKB-EC"/>
</dbReference>
<dbReference type="GeneTree" id="ENSGT00940000158575"/>
<evidence type="ECO:0000256" key="19">
    <source>
        <dbReference type="ARBA" id="ARBA00023166"/>
    </source>
</evidence>
<keyword evidence="13 27" id="KW-0560">Oxidoreductase</keyword>
<comment type="similarity">
    <text evidence="4 27">Belongs to the cytochrome P450 family.</text>
</comment>
<dbReference type="GO" id="GO:0034650">
    <property type="term" value="P:cortisol metabolic process"/>
    <property type="evidence" value="ECO:0007669"/>
    <property type="project" value="TreeGrafter"/>
</dbReference>
<protein>
    <recommendedName>
        <fullName evidence="7 28">Cholesterol side-chain cleavage enzyme, mitochondrial</fullName>
        <ecNumber evidence="6 28">1.14.15.6</ecNumber>
    </recommendedName>
    <alternativeName>
        <fullName evidence="28">Cholesterol desmolase</fullName>
    </alternativeName>
</protein>
<dbReference type="InterPro" id="IPR001128">
    <property type="entry name" value="Cyt_P450"/>
</dbReference>
<keyword evidence="14 26" id="KW-0408">Iron</keyword>
<evidence type="ECO:0000256" key="7">
    <source>
        <dbReference type="ARBA" id="ARBA00019844"/>
    </source>
</evidence>
<evidence type="ECO:0000256" key="11">
    <source>
        <dbReference type="ARBA" id="ARBA00022792"/>
    </source>
</evidence>
<dbReference type="PRINTS" id="PR00463">
    <property type="entry name" value="EP450I"/>
</dbReference>
<evidence type="ECO:0000256" key="16">
    <source>
        <dbReference type="ARBA" id="ARBA00023098"/>
    </source>
</evidence>
<evidence type="ECO:0000256" key="12">
    <source>
        <dbReference type="ARBA" id="ARBA00022946"/>
    </source>
</evidence>
<name>A0A4W2HF80_BOBOX</name>
<dbReference type="GO" id="GO:0071375">
    <property type="term" value="P:cellular response to peptide hormone stimulus"/>
    <property type="evidence" value="ECO:0007669"/>
    <property type="project" value="TreeGrafter"/>
</dbReference>
<dbReference type="GO" id="GO:0008203">
    <property type="term" value="P:cholesterol metabolic process"/>
    <property type="evidence" value="ECO:0007669"/>
    <property type="project" value="UniProtKB-UniPathway"/>
</dbReference>
<dbReference type="InterPro" id="IPR002401">
    <property type="entry name" value="Cyt_P450_E_grp-I"/>
</dbReference>
<dbReference type="GO" id="GO:0020037">
    <property type="term" value="F:heme binding"/>
    <property type="evidence" value="ECO:0007669"/>
    <property type="project" value="Ensembl"/>
</dbReference>
<dbReference type="PANTHER" id="PTHR24279:SF3">
    <property type="entry name" value="CHOLESTEROL SIDE-CHAIN CLEAVAGE ENZYME, MITOCHONDRIAL"/>
    <property type="match status" value="1"/>
</dbReference>
<evidence type="ECO:0000313" key="30">
    <source>
        <dbReference type="Proteomes" id="UP000429181"/>
    </source>
</evidence>
<dbReference type="Gene3D" id="1.10.630.10">
    <property type="entry name" value="Cytochrome P450"/>
    <property type="match status" value="1"/>
</dbReference>
<evidence type="ECO:0000256" key="2">
    <source>
        <dbReference type="ARBA" id="ARBA00004731"/>
    </source>
</evidence>
<dbReference type="AlphaFoldDB" id="A0A4W2HF80"/>
<organism evidence="29 30">
    <name type="scientific">Bos indicus x Bos taurus</name>
    <name type="common">Hybrid cattle</name>
    <dbReference type="NCBI Taxonomy" id="30522"/>
    <lineage>
        <taxon>Eukaryota</taxon>
        <taxon>Metazoa</taxon>
        <taxon>Chordata</taxon>
        <taxon>Craniata</taxon>
        <taxon>Vertebrata</taxon>
        <taxon>Euteleostomi</taxon>
        <taxon>Mammalia</taxon>
        <taxon>Eutheria</taxon>
        <taxon>Laurasiatheria</taxon>
        <taxon>Artiodactyla</taxon>
        <taxon>Ruminantia</taxon>
        <taxon>Pecora</taxon>
        <taxon>Bovidae</taxon>
        <taxon>Bovinae</taxon>
        <taxon>Bos</taxon>
    </lineage>
</organism>
<dbReference type="Ensembl" id="ENSBIXT00005010274.1">
    <property type="protein sequence ID" value="ENSBIXP00005029627.1"/>
    <property type="gene ID" value="ENSBIXG00005009617.1"/>
</dbReference>
<evidence type="ECO:0000256" key="14">
    <source>
        <dbReference type="ARBA" id="ARBA00023004"/>
    </source>
</evidence>
<evidence type="ECO:0000256" key="13">
    <source>
        <dbReference type="ARBA" id="ARBA00023002"/>
    </source>
</evidence>
<comment type="cofactor">
    <cofactor evidence="1 26 28">
        <name>heme</name>
        <dbReference type="ChEBI" id="CHEBI:30413"/>
    </cofactor>
</comment>
<evidence type="ECO:0000256" key="17">
    <source>
        <dbReference type="ARBA" id="ARBA00023128"/>
    </source>
</evidence>
<dbReference type="FunFam" id="1.10.630.10:FF:000015">
    <property type="entry name" value="Cholesterol side-chain cleavage enzyme, mitochondrial"/>
    <property type="match status" value="1"/>
</dbReference>
<dbReference type="PRINTS" id="PR00385">
    <property type="entry name" value="P450"/>
</dbReference>
<evidence type="ECO:0000256" key="10">
    <source>
        <dbReference type="ARBA" id="ARBA00022723"/>
    </source>
</evidence>
<comment type="catalytic activity">
    <reaction evidence="23">
        <text>6 reduced [adrenodoxin] + cholesterol + 3 O2 + 6 H(+) = 4-methylpentanal + pregnenolone + 6 oxidized [adrenodoxin] + 4 H2O</text>
        <dbReference type="Rhea" id="RHEA:35739"/>
        <dbReference type="Rhea" id="RHEA-COMP:9998"/>
        <dbReference type="Rhea" id="RHEA-COMP:9999"/>
        <dbReference type="ChEBI" id="CHEBI:15377"/>
        <dbReference type="ChEBI" id="CHEBI:15378"/>
        <dbReference type="ChEBI" id="CHEBI:15379"/>
        <dbReference type="ChEBI" id="CHEBI:16113"/>
        <dbReference type="ChEBI" id="CHEBI:16581"/>
        <dbReference type="ChEBI" id="CHEBI:17998"/>
        <dbReference type="ChEBI" id="CHEBI:33737"/>
        <dbReference type="ChEBI" id="CHEBI:33738"/>
        <dbReference type="EC" id="1.14.15.6"/>
    </reaction>
    <physiologicalReaction direction="left-to-right" evidence="23">
        <dbReference type="Rhea" id="RHEA:35740"/>
    </physiologicalReaction>
</comment>
<comment type="subunit">
    <text evidence="5">Interacts with FDX1/adrenodoxin.</text>
</comment>
<keyword evidence="12 28" id="KW-0809">Transit peptide</keyword>
<evidence type="ECO:0000256" key="8">
    <source>
        <dbReference type="ARBA" id="ARBA00022548"/>
    </source>
</evidence>